<dbReference type="InterPro" id="IPR032816">
    <property type="entry name" value="VTT_dom"/>
</dbReference>
<evidence type="ECO:0000313" key="8">
    <source>
        <dbReference type="EMBL" id="MDM8196307.1"/>
    </source>
</evidence>
<dbReference type="PANTHER" id="PTHR12677:SF49">
    <property type="entry name" value="TVP38_TMEM64 FAMILY MEMBRANE PROTEIN"/>
    <property type="match status" value="1"/>
</dbReference>
<feature type="transmembrane region" description="Helical" evidence="6">
    <location>
        <begin position="6"/>
        <end position="24"/>
    </location>
</feature>
<dbReference type="PANTHER" id="PTHR12677">
    <property type="entry name" value="GOLGI APPARATUS MEMBRANE PROTEIN TVP38-RELATED"/>
    <property type="match status" value="1"/>
</dbReference>
<feature type="transmembrane region" description="Helical" evidence="6">
    <location>
        <begin position="45"/>
        <end position="64"/>
    </location>
</feature>
<sequence length="193" mass="21582">MTLKSTKWLTVAGTVALCLFLVYLGQSHYLSHPESLQLYLKRTGVIAPVIFILIQIVQVIIPIIPGGVSSGIGVIVFGAVEGFLYNYVGLLIGSYIVFRLVKKYGQNFILKVTDQKTYDKYIGWLDKGQKFEIFFSLAILLPGFPDDLLCMIAGLTSMSTRKFMIINILCKPIGLFFYSYGIKELLGILGQFF</sequence>
<evidence type="ECO:0000256" key="2">
    <source>
        <dbReference type="ARBA" id="ARBA00022475"/>
    </source>
</evidence>
<evidence type="ECO:0000256" key="4">
    <source>
        <dbReference type="ARBA" id="ARBA00022989"/>
    </source>
</evidence>
<evidence type="ECO:0000313" key="9">
    <source>
        <dbReference type="Proteomes" id="UP001529275"/>
    </source>
</evidence>
<organism evidence="8 9">
    <name type="scientific">Massilimicrobiota timonensis</name>
    <dbReference type="NCBI Taxonomy" id="1776392"/>
    <lineage>
        <taxon>Bacteria</taxon>
        <taxon>Bacillati</taxon>
        <taxon>Bacillota</taxon>
        <taxon>Erysipelotrichia</taxon>
        <taxon>Erysipelotrichales</taxon>
        <taxon>Erysipelotrichaceae</taxon>
        <taxon>Massilimicrobiota</taxon>
    </lineage>
</organism>
<reference evidence="9" key="1">
    <citation type="submission" date="2023-06" db="EMBL/GenBank/DDBJ databases">
        <title>Identification and characterization of horizontal gene transfer across gut microbiota members of farm animals based on homology search.</title>
        <authorList>
            <person name="Zeman M."/>
            <person name="Kubasova T."/>
            <person name="Jahodarova E."/>
            <person name="Nykrynova M."/>
            <person name="Rychlik I."/>
        </authorList>
    </citation>
    <scope>NUCLEOTIDE SEQUENCE [LARGE SCALE GENOMIC DNA]</scope>
    <source>
        <strain evidence="9">ET341</strain>
    </source>
</reference>
<proteinExistence type="inferred from homology"/>
<accession>A0ABT7UK31</accession>
<comment type="caution">
    <text evidence="6">Lacks conserved residue(s) required for the propagation of feature annotation.</text>
</comment>
<evidence type="ECO:0000256" key="1">
    <source>
        <dbReference type="ARBA" id="ARBA00004651"/>
    </source>
</evidence>
<dbReference type="Proteomes" id="UP001529275">
    <property type="component" value="Unassembled WGS sequence"/>
</dbReference>
<protein>
    <recommendedName>
        <fullName evidence="6">TVP38/TMEM64 family membrane protein</fullName>
    </recommendedName>
</protein>
<dbReference type="EMBL" id="JAUDCK010000030">
    <property type="protein sequence ID" value="MDM8196307.1"/>
    <property type="molecule type" value="Genomic_DNA"/>
</dbReference>
<feature type="transmembrane region" description="Helical" evidence="6">
    <location>
        <begin position="163"/>
        <end position="182"/>
    </location>
</feature>
<evidence type="ECO:0000259" key="7">
    <source>
        <dbReference type="Pfam" id="PF09335"/>
    </source>
</evidence>
<evidence type="ECO:0000256" key="6">
    <source>
        <dbReference type="RuleBase" id="RU366058"/>
    </source>
</evidence>
<dbReference type="RefSeq" id="WP_087297988.1">
    <property type="nucleotide sequence ID" value="NZ_AP031415.1"/>
</dbReference>
<comment type="subcellular location">
    <subcellularLocation>
        <location evidence="1 6">Cell membrane</location>
        <topology evidence="1 6">Multi-pass membrane protein</topology>
    </subcellularLocation>
</comment>
<dbReference type="InterPro" id="IPR015414">
    <property type="entry name" value="TMEM64"/>
</dbReference>
<keyword evidence="4 6" id="KW-1133">Transmembrane helix</keyword>
<keyword evidence="9" id="KW-1185">Reference proteome</keyword>
<comment type="similarity">
    <text evidence="6">Belongs to the TVP38/TMEM64 family.</text>
</comment>
<keyword evidence="5 6" id="KW-0472">Membrane</keyword>
<keyword evidence="2 6" id="KW-1003">Cell membrane</keyword>
<feature type="domain" description="VTT" evidence="7">
    <location>
        <begin position="64"/>
        <end position="181"/>
    </location>
</feature>
<comment type="caution">
    <text evidence="8">The sequence shown here is derived from an EMBL/GenBank/DDBJ whole genome shotgun (WGS) entry which is preliminary data.</text>
</comment>
<dbReference type="Pfam" id="PF09335">
    <property type="entry name" value="VTT_dom"/>
    <property type="match status" value="1"/>
</dbReference>
<gene>
    <name evidence="8" type="ORF">QUV98_08270</name>
</gene>
<evidence type="ECO:0000256" key="5">
    <source>
        <dbReference type="ARBA" id="ARBA00023136"/>
    </source>
</evidence>
<name>A0ABT7UK31_9FIRM</name>
<feature type="transmembrane region" description="Helical" evidence="6">
    <location>
        <begin position="84"/>
        <end position="101"/>
    </location>
</feature>
<keyword evidence="3 6" id="KW-0812">Transmembrane</keyword>
<evidence type="ECO:0000256" key="3">
    <source>
        <dbReference type="ARBA" id="ARBA00022692"/>
    </source>
</evidence>